<organism evidence="3">
    <name type="scientific">Chaetoceros debilis</name>
    <dbReference type="NCBI Taxonomy" id="122233"/>
    <lineage>
        <taxon>Eukaryota</taxon>
        <taxon>Sar</taxon>
        <taxon>Stramenopiles</taxon>
        <taxon>Ochrophyta</taxon>
        <taxon>Bacillariophyta</taxon>
        <taxon>Coscinodiscophyceae</taxon>
        <taxon>Chaetocerotophycidae</taxon>
        <taxon>Chaetocerotales</taxon>
        <taxon>Chaetocerotaceae</taxon>
        <taxon>Chaetoceros</taxon>
    </lineage>
</organism>
<evidence type="ECO:0000256" key="2">
    <source>
        <dbReference type="SAM" id="SignalP"/>
    </source>
</evidence>
<proteinExistence type="predicted"/>
<keyword evidence="2" id="KW-0732">Signal</keyword>
<feature type="chain" id="PRO_5030559574" evidence="2">
    <location>
        <begin position="23"/>
        <end position="177"/>
    </location>
</feature>
<accession>A0A7S3QJM3</accession>
<feature type="region of interest" description="Disordered" evidence="1">
    <location>
        <begin position="53"/>
        <end position="100"/>
    </location>
</feature>
<dbReference type="AlphaFoldDB" id="A0A7S3QJM3"/>
<name>A0A7S3QJM3_9STRA</name>
<evidence type="ECO:0000313" key="3">
    <source>
        <dbReference type="EMBL" id="CAE0479241.1"/>
    </source>
</evidence>
<protein>
    <submittedName>
        <fullName evidence="3">Uncharacterized protein</fullName>
    </submittedName>
</protein>
<reference evidence="3" key="1">
    <citation type="submission" date="2021-01" db="EMBL/GenBank/DDBJ databases">
        <authorList>
            <person name="Corre E."/>
            <person name="Pelletier E."/>
            <person name="Niang G."/>
            <person name="Scheremetjew M."/>
            <person name="Finn R."/>
            <person name="Kale V."/>
            <person name="Holt S."/>
            <person name="Cochrane G."/>
            <person name="Meng A."/>
            <person name="Brown T."/>
            <person name="Cohen L."/>
        </authorList>
    </citation>
    <scope>NUCLEOTIDE SEQUENCE</scope>
    <source>
        <strain evidence="3">MM31A-1</strain>
    </source>
</reference>
<dbReference type="PROSITE" id="PS51257">
    <property type="entry name" value="PROKAR_LIPOPROTEIN"/>
    <property type="match status" value="1"/>
</dbReference>
<feature type="compositionally biased region" description="Low complexity" evidence="1">
    <location>
        <begin position="57"/>
        <end position="93"/>
    </location>
</feature>
<dbReference type="EMBL" id="HBIO01031451">
    <property type="protein sequence ID" value="CAE0479241.1"/>
    <property type="molecule type" value="Transcribed_RNA"/>
</dbReference>
<gene>
    <name evidence="3" type="ORF">CDEB00056_LOCUS24095</name>
</gene>
<sequence>MKSLLFLSQYIVLACLLASCDAKNANLRQNAIEQNTERQLGTSPPVHVKIAEHHHSSGGSSSGESSGSSSSSSRSGGSSSSSSSSATSGGTTSKATIHKAHTKQKGMLAVSAAGAIIAAAAFHRQRATVEVVEHPLAGSIAKRMAKFDKFVKAGNNGSGDVEMSSGYNAMPDTAVSV</sequence>
<evidence type="ECO:0000256" key="1">
    <source>
        <dbReference type="SAM" id="MobiDB-lite"/>
    </source>
</evidence>
<feature type="signal peptide" evidence="2">
    <location>
        <begin position="1"/>
        <end position="22"/>
    </location>
</feature>